<protein>
    <submittedName>
        <fullName evidence="9">Phospho-N-acetylmuramoyl-pentapeptide-transferase</fullName>
    </submittedName>
</protein>
<feature type="transmembrane region" description="Helical" evidence="8">
    <location>
        <begin position="184"/>
        <end position="204"/>
    </location>
</feature>
<evidence type="ECO:0000256" key="8">
    <source>
        <dbReference type="SAM" id="Phobius"/>
    </source>
</evidence>
<comment type="similarity">
    <text evidence="2">Belongs to the glycosyltransferase 4 family. MraY subfamily.</text>
</comment>
<evidence type="ECO:0000313" key="9">
    <source>
        <dbReference type="EMBL" id="MCA9758527.1"/>
    </source>
</evidence>
<dbReference type="GO" id="GO:0071555">
    <property type="term" value="P:cell wall organization"/>
    <property type="evidence" value="ECO:0007669"/>
    <property type="project" value="TreeGrafter"/>
</dbReference>
<feature type="binding site" evidence="7">
    <location>
        <position position="176"/>
    </location>
    <ligand>
        <name>Mg(2+)</name>
        <dbReference type="ChEBI" id="CHEBI:18420"/>
    </ligand>
</feature>
<keyword evidence="7" id="KW-0479">Metal-binding</keyword>
<sequence length="349" mass="38084">MLYMIGEWLQEYFGPARLLTSRLLLGGLGLLVSWLVAFVLLPRLMNRLPRDRGREHAFESSVARGKPTGAGIIFVSSFVAVQLLVQPVNWQVLAILALTLLVMLSGWLDDKSAVSWGEYRKGLIDLSIALVTGAVLCSMGDATIWLPLTKTTVAVPPWVFIPASAVLIWAAINSTNCTDGVDGLSGTLSAIALTYLGGMLYFVLGHREIADYLLLPHYADGASWGIMAFSMVGTLASYLWYNAHPSVLLMGDAGSRSLGFLLGVLVIKTGNPFIIFIVSGVLLINGGTGLVKVALLRFARIAIFRTVRFPLHDHVRHNKGWSNPQVLVRFTVLQVVISLVMMILLIKVR</sequence>
<comment type="caution">
    <text evidence="9">The sequence shown here is derived from an EMBL/GenBank/DDBJ whole genome shotgun (WGS) entry which is preliminary data.</text>
</comment>
<evidence type="ECO:0000256" key="3">
    <source>
        <dbReference type="ARBA" id="ARBA00022679"/>
    </source>
</evidence>
<dbReference type="PANTHER" id="PTHR22926">
    <property type="entry name" value="PHOSPHO-N-ACETYLMURAMOYL-PENTAPEPTIDE-TRANSFERASE"/>
    <property type="match status" value="1"/>
</dbReference>
<feature type="transmembrane region" description="Helical" evidence="8">
    <location>
        <begin position="154"/>
        <end position="172"/>
    </location>
</feature>
<feature type="binding site" evidence="7">
    <location>
        <position position="252"/>
    </location>
    <ligand>
        <name>Mg(2+)</name>
        <dbReference type="ChEBI" id="CHEBI:18420"/>
    </ligand>
</feature>
<keyword evidence="3" id="KW-0808">Transferase</keyword>
<feature type="transmembrane region" description="Helical" evidence="8">
    <location>
        <begin position="90"/>
        <end position="108"/>
    </location>
</feature>
<proteinExistence type="inferred from homology"/>
<evidence type="ECO:0000256" key="4">
    <source>
        <dbReference type="ARBA" id="ARBA00022692"/>
    </source>
</evidence>
<reference evidence="9" key="1">
    <citation type="submission" date="2020-04" db="EMBL/GenBank/DDBJ databases">
        <authorList>
            <person name="Zhang T."/>
        </authorList>
    </citation>
    <scope>NUCLEOTIDE SEQUENCE</scope>
    <source>
        <strain evidence="9">HKST-UBA02</strain>
    </source>
</reference>
<evidence type="ECO:0000256" key="7">
    <source>
        <dbReference type="PIRSR" id="PIRSR600715-1"/>
    </source>
</evidence>
<evidence type="ECO:0000256" key="6">
    <source>
        <dbReference type="ARBA" id="ARBA00023136"/>
    </source>
</evidence>
<evidence type="ECO:0000256" key="5">
    <source>
        <dbReference type="ARBA" id="ARBA00022989"/>
    </source>
</evidence>
<dbReference type="AlphaFoldDB" id="A0A956SFA4"/>
<keyword evidence="4 8" id="KW-0812">Transmembrane</keyword>
<dbReference type="InterPro" id="IPR018480">
    <property type="entry name" value="PNAcMuramoyl-5peptid_Trfase_CS"/>
</dbReference>
<dbReference type="GO" id="GO:0005886">
    <property type="term" value="C:plasma membrane"/>
    <property type="evidence" value="ECO:0007669"/>
    <property type="project" value="TreeGrafter"/>
</dbReference>
<dbReference type="Proteomes" id="UP000739538">
    <property type="component" value="Unassembled WGS sequence"/>
</dbReference>
<dbReference type="CDD" id="cd06852">
    <property type="entry name" value="GT_MraY"/>
    <property type="match status" value="1"/>
</dbReference>
<dbReference type="PANTHER" id="PTHR22926:SF5">
    <property type="entry name" value="PHOSPHO-N-ACETYLMURAMOYL-PENTAPEPTIDE-TRANSFERASE HOMOLOG"/>
    <property type="match status" value="1"/>
</dbReference>
<feature type="transmembrane region" description="Helical" evidence="8">
    <location>
        <begin position="23"/>
        <end position="44"/>
    </location>
</feature>
<feature type="transmembrane region" description="Helical" evidence="8">
    <location>
        <begin position="65"/>
        <end position="84"/>
    </location>
</feature>
<gene>
    <name evidence="9" type="ORF">KDA27_22210</name>
</gene>
<name>A0A956SFA4_UNCEI</name>
<dbReference type="Pfam" id="PF00953">
    <property type="entry name" value="Glycos_transf_4"/>
    <property type="match status" value="1"/>
</dbReference>
<dbReference type="InterPro" id="IPR003524">
    <property type="entry name" value="PNAcMuramoyl-5peptid_Trfase"/>
</dbReference>
<comment type="cofactor">
    <cofactor evidence="7">
        <name>Mg(2+)</name>
        <dbReference type="ChEBI" id="CHEBI:18420"/>
    </cofactor>
</comment>
<evidence type="ECO:0000313" key="10">
    <source>
        <dbReference type="Proteomes" id="UP000739538"/>
    </source>
</evidence>
<feature type="transmembrane region" description="Helical" evidence="8">
    <location>
        <begin position="224"/>
        <end position="241"/>
    </location>
</feature>
<dbReference type="EMBL" id="JAGQHS010000181">
    <property type="protein sequence ID" value="MCA9758527.1"/>
    <property type="molecule type" value="Genomic_DNA"/>
</dbReference>
<accession>A0A956SFA4</accession>
<keyword evidence="6 8" id="KW-0472">Membrane</keyword>
<dbReference type="GO" id="GO:0008963">
    <property type="term" value="F:phospho-N-acetylmuramoyl-pentapeptide-transferase activity"/>
    <property type="evidence" value="ECO:0007669"/>
    <property type="project" value="InterPro"/>
</dbReference>
<dbReference type="GO" id="GO:0046872">
    <property type="term" value="F:metal ion binding"/>
    <property type="evidence" value="ECO:0007669"/>
    <property type="project" value="UniProtKB-KW"/>
</dbReference>
<feature type="transmembrane region" description="Helical" evidence="8">
    <location>
        <begin position="273"/>
        <end position="295"/>
    </location>
</feature>
<keyword evidence="7" id="KW-0460">Magnesium</keyword>
<comment type="subcellular location">
    <subcellularLocation>
        <location evidence="1">Membrane</location>
        <topology evidence="1">Multi-pass membrane protein</topology>
    </subcellularLocation>
</comment>
<keyword evidence="5 8" id="KW-1133">Transmembrane helix</keyword>
<evidence type="ECO:0000256" key="1">
    <source>
        <dbReference type="ARBA" id="ARBA00004141"/>
    </source>
</evidence>
<feature type="transmembrane region" description="Helical" evidence="8">
    <location>
        <begin position="326"/>
        <end position="346"/>
    </location>
</feature>
<evidence type="ECO:0000256" key="2">
    <source>
        <dbReference type="ARBA" id="ARBA00005583"/>
    </source>
</evidence>
<reference evidence="9" key="2">
    <citation type="journal article" date="2021" name="Microbiome">
        <title>Successional dynamics and alternative stable states in a saline activated sludge microbial community over 9 years.</title>
        <authorList>
            <person name="Wang Y."/>
            <person name="Ye J."/>
            <person name="Ju F."/>
            <person name="Liu L."/>
            <person name="Boyd J.A."/>
            <person name="Deng Y."/>
            <person name="Parks D.H."/>
            <person name="Jiang X."/>
            <person name="Yin X."/>
            <person name="Woodcroft B.J."/>
            <person name="Tyson G.W."/>
            <person name="Hugenholtz P."/>
            <person name="Polz M.F."/>
            <person name="Zhang T."/>
        </authorList>
    </citation>
    <scope>NUCLEOTIDE SEQUENCE</scope>
    <source>
        <strain evidence="9">HKST-UBA02</strain>
    </source>
</reference>
<organism evidence="9 10">
    <name type="scientific">Eiseniibacteriota bacterium</name>
    <dbReference type="NCBI Taxonomy" id="2212470"/>
    <lineage>
        <taxon>Bacteria</taxon>
        <taxon>Candidatus Eiseniibacteriota</taxon>
    </lineage>
</organism>
<dbReference type="InterPro" id="IPR000715">
    <property type="entry name" value="Glycosyl_transferase_4"/>
</dbReference>
<dbReference type="GO" id="GO:0044038">
    <property type="term" value="P:cell wall macromolecule biosynthetic process"/>
    <property type="evidence" value="ECO:0007669"/>
    <property type="project" value="TreeGrafter"/>
</dbReference>
<dbReference type="PROSITE" id="PS01348">
    <property type="entry name" value="MRAY_2"/>
    <property type="match status" value="1"/>
</dbReference>
<feature type="transmembrane region" description="Helical" evidence="8">
    <location>
        <begin position="128"/>
        <end position="148"/>
    </location>
</feature>